<evidence type="ECO:0000313" key="6">
    <source>
        <dbReference type="EMBL" id="GAA3234513.1"/>
    </source>
</evidence>
<dbReference type="Proteomes" id="UP001501237">
    <property type="component" value="Unassembled WGS sequence"/>
</dbReference>
<gene>
    <name evidence="6" type="ORF">GCM10010468_67720</name>
</gene>
<dbReference type="PROSITE" id="PS51762">
    <property type="entry name" value="GH16_2"/>
    <property type="match status" value="1"/>
</dbReference>
<evidence type="ECO:0000259" key="5">
    <source>
        <dbReference type="PROSITE" id="PS51762"/>
    </source>
</evidence>
<dbReference type="RefSeq" id="WP_344836567.1">
    <property type="nucleotide sequence ID" value="NZ_BAAAUV010000026.1"/>
</dbReference>
<dbReference type="InterPro" id="IPR013320">
    <property type="entry name" value="ConA-like_dom_sf"/>
</dbReference>
<dbReference type="InterPro" id="IPR008979">
    <property type="entry name" value="Galactose-bd-like_sf"/>
</dbReference>
<dbReference type="Pfam" id="PF00722">
    <property type="entry name" value="Glyco_hydro_16"/>
    <property type="match status" value="1"/>
</dbReference>
<dbReference type="PROSITE" id="PS50022">
    <property type="entry name" value="FA58C_3"/>
    <property type="match status" value="3"/>
</dbReference>
<feature type="domain" description="F5/8 type C" evidence="4">
    <location>
        <begin position="20"/>
        <end position="163"/>
    </location>
</feature>
<evidence type="ECO:0000313" key="7">
    <source>
        <dbReference type="Proteomes" id="UP001501237"/>
    </source>
</evidence>
<dbReference type="Gene3D" id="2.60.120.200">
    <property type="match status" value="1"/>
</dbReference>
<dbReference type="PANTHER" id="PTHR10963">
    <property type="entry name" value="GLYCOSYL HYDROLASE-RELATED"/>
    <property type="match status" value="1"/>
</dbReference>
<dbReference type="CDD" id="cd08023">
    <property type="entry name" value="GH16_laminarinase_like"/>
    <property type="match status" value="1"/>
</dbReference>
<dbReference type="SUPFAM" id="SSF49899">
    <property type="entry name" value="Concanavalin A-like lectins/glucanases"/>
    <property type="match status" value="1"/>
</dbReference>
<sequence>MRTSPWRTRLTAGCAAIGASIACAVGLVAPPAQAAPALLSQGRTATTSSTENGGTPAQYAFDGDTGTRWSSAAADPQWLQVDLGASASLTKVVLTWETAYGRDYKVQASADGTTWTDLKTVAGGDGGVDSWDIAGNGRYVRMLGTARATGYGYSLWEFQVFGETGDGGSCGTADAARGRPASASSTENGGTPASAAFDGDSGTRWSSAAADPQWLRVDLGSARTICRIDLNWEAAYGRDFTLETSADGASWSVLKTVTGGTGGRASYEVSGSGRYVRVHGTARATGYGYSLWDVAVHTTGGGETDPGGDVLLSYGRTGAASSSQDDGTCRQCVPARAFDLDPASRWATSPAGGWSDPGWISVDLGATAQIHKIVLQWDPAYATAYQIQTSPDGQTWTTIYSTTTGKGFKETLTVNGTGRHVRMYGTQRNGPYGYALWEFQVHGTGGAPITPPARPADPASPPTTLVFSDEFGAGAGTKPDAAKWKADPGTGQNGELQYYTDNANASTDGQGNLVIEARKQATPGASCPTDPLTGSGTCQYTSGRINTSTTFSTTYGKVEARIKIPAGAGLWPAFWMLGADFLTGRPWPYSGEIDIMEILGKEPNKLYSTLHAPAYNGAGGHGGTLLGPGSYADAFHTYAVEWNSTSMRFTMDAQTVVNIDRDALEATRGPWVFDHPFYIILNLAVGGDFPGPPATSTPFPARMLVDYVRVYK</sequence>
<keyword evidence="3" id="KW-0732">Signal</keyword>
<evidence type="ECO:0000256" key="3">
    <source>
        <dbReference type="SAM" id="SignalP"/>
    </source>
</evidence>
<dbReference type="InterPro" id="IPR000421">
    <property type="entry name" value="FA58C"/>
</dbReference>
<feature type="domain" description="F5/8 type C" evidence="4">
    <location>
        <begin position="165"/>
        <end position="299"/>
    </location>
</feature>
<comment type="similarity">
    <text evidence="1">Belongs to the glycosyl hydrolase 16 family.</text>
</comment>
<dbReference type="EMBL" id="BAAAUV010000026">
    <property type="protein sequence ID" value="GAA3234513.1"/>
    <property type="molecule type" value="Genomic_DNA"/>
</dbReference>
<evidence type="ECO:0000256" key="1">
    <source>
        <dbReference type="ARBA" id="ARBA00006865"/>
    </source>
</evidence>
<comment type="caution">
    <text evidence="6">The sequence shown here is derived from an EMBL/GenBank/DDBJ whole genome shotgun (WGS) entry which is preliminary data.</text>
</comment>
<dbReference type="PANTHER" id="PTHR10963:SF55">
    <property type="entry name" value="GLYCOSIDE HYDROLASE FAMILY 16 PROTEIN"/>
    <property type="match status" value="1"/>
</dbReference>
<keyword evidence="7" id="KW-1185">Reference proteome</keyword>
<feature type="domain" description="F5/8 type C" evidence="4">
    <location>
        <begin position="304"/>
        <end position="444"/>
    </location>
</feature>
<dbReference type="InterPro" id="IPR050546">
    <property type="entry name" value="Glycosyl_Hydrlase_16"/>
</dbReference>
<dbReference type="InterPro" id="IPR000757">
    <property type="entry name" value="Beta-glucanase-like"/>
</dbReference>
<feature type="signal peptide" evidence="3">
    <location>
        <begin position="1"/>
        <end position="34"/>
    </location>
</feature>
<organism evidence="6 7">
    <name type="scientific">Actinocorallia longicatena</name>
    <dbReference type="NCBI Taxonomy" id="111803"/>
    <lineage>
        <taxon>Bacteria</taxon>
        <taxon>Bacillati</taxon>
        <taxon>Actinomycetota</taxon>
        <taxon>Actinomycetes</taxon>
        <taxon>Streptosporangiales</taxon>
        <taxon>Thermomonosporaceae</taxon>
        <taxon>Actinocorallia</taxon>
    </lineage>
</organism>
<name>A0ABP6QL63_9ACTN</name>
<accession>A0ABP6QL63</accession>
<feature type="region of interest" description="Disordered" evidence="2">
    <location>
        <begin position="171"/>
        <end position="204"/>
    </location>
</feature>
<dbReference type="PROSITE" id="PS51257">
    <property type="entry name" value="PROKAR_LIPOPROTEIN"/>
    <property type="match status" value="1"/>
</dbReference>
<dbReference type="Gene3D" id="2.60.120.260">
    <property type="entry name" value="Galactose-binding domain-like"/>
    <property type="match status" value="3"/>
</dbReference>
<reference evidence="7" key="1">
    <citation type="journal article" date="2019" name="Int. J. Syst. Evol. Microbiol.">
        <title>The Global Catalogue of Microorganisms (GCM) 10K type strain sequencing project: providing services to taxonomists for standard genome sequencing and annotation.</title>
        <authorList>
            <consortium name="The Broad Institute Genomics Platform"/>
            <consortium name="The Broad Institute Genome Sequencing Center for Infectious Disease"/>
            <person name="Wu L."/>
            <person name="Ma J."/>
        </authorList>
    </citation>
    <scope>NUCLEOTIDE SEQUENCE [LARGE SCALE GENOMIC DNA]</scope>
    <source>
        <strain evidence="7">JCM 9377</strain>
    </source>
</reference>
<dbReference type="Pfam" id="PF00754">
    <property type="entry name" value="F5_F8_type_C"/>
    <property type="match status" value="3"/>
</dbReference>
<evidence type="ECO:0000256" key="2">
    <source>
        <dbReference type="SAM" id="MobiDB-lite"/>
    </source>
</evidence>
<feature type="compositionally biased region" description="Polar residues" evidence="2">
    <location>
        <begin position="182"/>
        <end position="191"/>
    </location>
</feature>
<protein>
    <submittedName>
        <fullName evidence="6">Discoidin domain-containing protein</fullName>
    </submittedName>
</protein>
<proteinExistence type="inferred from homology"/>
<dbReference type="SUPFAM" id="SSF49785">
    <property type="entry name" value="Galactose-binding domain-like"/>
    <property type="match status" value="3"/>
</dbReference>
<feature type="domain" description="GH16" evidence="5">
    <location>
        <begin position="456"/>
        <end position="712"/>
    </location>
</feature>
<evidence type="ECO:0000259" key="4">
    <source>
        <dbReference type="PROSITE" id="PS50022"/>
    </source>
</evidence>
<feature type="chain" id="PRO_5045746743" evidence="3">
    <location>
        <begin position="35"/>
        <end position="712"/>
    </location>
</feature>